<dbReference type="PANTHER" id="PTHR12945">
    <property type="entry name" value="TRANSLATION INITIATION FACTOR EIF3-RELATED"/>
    <property type="match status" value="1"/>
</dbReference>
<name>A0A2G8LIT8_STIJA</name>
<evidence type="ECO:0000256" key="1">
    <source>
        <dbReference type="ARBA" id="ARBA00004123"/>
    </source>
</evidence>
<keyword evidence="4" id="KW-0819">tRNA processing</keyword>
<feature type="compositionally biased region" description="Basic and acidic residues" evidence="7">
    <location>
        <begin position="135"/>
        <end position="158"/>
    </location>
</feature>
<organism evidence="8 9">
    <name type="scientific">Stichopus japonicus</name>
    <name type="common">Sea cucumber</name>
    <dbReference type="NCBI Taxonomy" id="307972"/>
    <lineage>
        <taxon>Eukaryota</taxon>
        <taxon>Metazoa</taxon>
        <taxon>Echinodermata</taxon>
        <taxon>Eleutherozoa</taxon>
        <taxon>Echinozoa</taxon>
        <taxon>Holothuroidea</taxon>
        <taxon>Aspidochirotacea</taxon>
        <taxon>Aspidochirotida</taxon>
        <taxon>Stichopodidae</taxon>
        <taxon>Apostichopus</taxon>
    </lineage>
</organism>
<dbReference type="Proteomes" id="UP000230750">
    <property type="component" value="Unassembled WGS sequence"/>
</dbReference>
<proteinExistence type="inferred from homology"/>
<comment type="subcellular location">
    <subcellularLocation>
        <location evidence="1">Nucleus</location>
    </subcellularLocation>
</comment>
<evidence type="ECO:0000256" key="2">
    <source>
        <dbReference type="ARBA" id="ARBA00008320"/>
    </source>
</evidence>
<dbReference type="GO" id="GO:0005634">
    <property type="term" value="C:nucleus"/>
    <property type="evidence" value="ECO:0007669"/>
    <property type="project" value="UniProtKB-SubCell"/>
</dbReference>
<dbReference type="GO" id="GO:0031515">
    <property type="term" value="C:tRNA (m1A) methyltransferase complex"/>
    <property type="evidence" value="ECO:0007669"/>
    <property type="project" value="InterPro"/>
</dbReference>
<comment type="similarity">
    <text evidence="2">Belongs to the TRM6/GCD10 family.</text>
</comment>
<feature type="region of interest" description="Disordered" evidence="7">
    <location>
        <begin position="128"/>
        <end position="163"/>
    </location>
</feature>
<accession>A0A2G8LIT8</accession>
<evidence type="ECO:0000256" key="4">
    <source>
        <dbReference type="ARBA" id="ARBA00022694"/>
    </source>
</evidence>
<dbReference type="STRING" id="307972.A0A2G8LIT8"/>
<keyword evidence="5" id="KW-0539">Nucleus</keyword>
<dbReference type="EMBL" id="MRZV01000064">
    <property type="protein sequence ID" value="PIK60159.1"/>
    <property type="molecule type" value="Genomic_DNA"/>
</dbReference>
<dbReference type="Pfam" id="PF04189">
    <property type="entry name" value="Gcd10p"/>
    <property type="match status" value="1"/>
</dbReference>
<sequence>MRSNKHRPGNASRPFSKPETSYDAGVEFLFHSFLIRHLRPDTLAQLMTSSNIQSGSKVIIVEHCQGLVVAAALERLAGKGNLVHLHTEDIPVITVEESFDFPKEYTDIALRMQLQYFYKVLKAEEIEEDSVNSNGEKKEDGSEKLQEEKSEQPQEVKSEQLQGEAVVAAQPQAETIVEPKAESLVQTEGESIAQPQAETFAQPQAETFAQPQSQAQLEPIQRMKRKHPENAERVHRRKMREENNQKIANLMNGKNMDVLIVACRYRPTPIVTHLLEYLAPSRSLVVYSSASEPLVECYNQLRESGQVINMRFSETWLREYQVLENRTHPLVNMSGTGGTS</sequence>
<protein>
    <recommendedName>
        <fullName evidence="3">tRNA (adenine(58)-N(1))-methyltransferase non-catalytic subunit TRM6</fullName>
    </recommendedName>
    <alternativeName>
        <fullName evidence="6">tRNA(m1A58)-methyltransferase subunit TRM6</fullName>
    </alternativeName>
</protein>
<evidence type="ECO:0000256" key="5">
    <source>
        <dbReference type="ARBA" id="ARBA00023242"/>
    </source>
</evidence>
<evidence type="ECO:0000256" key="7">
    <source>
        <dbReference type="SAM" id="MobiDB-lite"/>
    </source>
</evidence>
<dbReference type="PANTHER" id="PTHR12945:SF0">
    <property type="entry name" value="TRNA (ADENINE(58)-N(1))-METHYLTRANSFERASE NON-CATALYTIC SUBUNIT TRM6"/>
    <property type="match status" value="1"/>
</dbReference>
<gene>
    <name evidence="8" type="ORF">BSL78_02880</name>
</gene>
<comment type="caution">
    <text evidence="8">The sequence shown here is derived from an EMBL/GenBank/DDBJ whole genome shotgun (WGS) entry which is preliminary data.</text>
</comment>
<keyword evidence="9" id="KW-1185">Reference proteome</keyword>
<evidence type="ECO:0000256" key="6">
    <source>
        <dbReference type="ARBA" id="ARBA00032319"/>
    </source>
</evidence>
<dbReference type="GO" id="GO:0030488">
    <property type="term" value="P:tRNA methylation"/>
    <property type="evidence" value="ECO:0007669"/>
    <property type="project" value="InterPro"/>
</dbReference>
<dbReference type="AlphaFoldDB" id="A0A2G8LIT8"/>
<reference evidence="8 9" key="1">
    <citation type="journal article" date="2017" name="PLoS Biol.">
        <title>The sea cucumber genome provides insights into morphological evolution and visceral regeneration.</title>
        <authorList>
            <person name="Zhang X."/>
            <person name="Sun L."/>
            <person name="Yuan J."/>
            <person name="Sun Y."/>
            <person name="Gao Y."/>
            <person name="Zhang L."/>
            <person name="Li S."/>
            <person name="Dai H."/>
            <person name="Hamel J.F."/>
            <person name="Liu C."/>
            <person name="Yu Y."/>
            <person name="Liu S."/>
            <person name="Lin W."/>
            <person name="Guo K."/>
            <person name="Jin S."/>
            <person name="Xu P."/>
            <person name="Storey K.B."/>
            <person name="Huan P."/>
            <person name="Zhang T."/>
            <person name="Zhou Y."/>
            <person name="Zhang J."/>
            <person name="Lin C."/>
            <person name="Li X."/>
            <person name="Xing L."/>
            <person name="Huo D."/>
            <person name="Sun M."/>
            <person name="Wang L."/>
            <person name="Mercier A."/>
            <person name="Li F."/>
            <person name="Yang H."/>
            <person name="Xiang J."/>
        </authorList>
    </citation>
    <scope>NUCLEOTIDE SEQUENCE [LARGE SCALE GENOMIC DNA]</scope>
    <source>
        <strain evidence="8">Shaxun</strain>
        <tissue evidence="8">Muscle</tissue>
    </source>
</reference>
<evidence type="ECO:0000256" key="3">
    <source>
        <dbReference type="ARBA" id="ARBA00021704"/>
    </source>
</evidence>
<dbReference type="OrthoDB" id="10254665at2759"/>
<evidence type="ECO:0000313" key="8">
    <source>
        <dbReference type="EMBL" id="PIK60159.1"/>
    </source>
</evidence>
<evidence type="ECO:0000313" key="9">
    <source>
        <dbReference type="Proteomes" id="UP000230750"/>
    </source>
</evidence>
<dbReference type="InterPro" id="IPR017423">
    <property type="entry name" value="TRM6"/>
</dbReference>